<dbReference type="RefSeq" id="WP_307394741.1">
    <property type="nucleotide sequence ID" value="NZ_BAAADK010000045.1"/>
</dbReference>
<evidence type="ECO:0000313" key="4">
    <source>
        <dbReference type="EMBL" id="MDQ0166490.1"/>
    </source>
</evidence>
<comment type="caution">
    <text evidence="4">The sequence shown here is derived from an EMBL/GenBank/DDBJ whole genome shotgun (WGS) entry which is preliminary data.</text>
</comment>
<dbReference type="Pfam" id="PF06386">
    <property type="entry name" value="GvpL_GvpF"/>
    <property type="match status" value="1"/>
</dbReference>
<dbReference type="Proteomes" id="UP001235840">
    <property type="component" value="Unassembled WGS sequence"/>
</dbReference>
<comment type="subcellular location">
    <subcellularLocation>
        <location evidence="2">Gas vesicle</location>
    </subcellularLocation>
</comment>
<dbReference type="EMBL" id="JAUSTY010000009">
    <property type="protein sequence ID" value="MDQ0166490.1"/>
    <property type="molecule type" value="Genomic_DNA"/>
</dbReference>
<comment type="similarity">
    <text evidence="3">Belongs to the gas vesicle GvpF/GvpL family.</text>
</comment>
<keyword evidence="1" id="KW-0304">Gas vesicle</keyword>
<name>A0ABT9W072_9BACI</name>
<evidence type="ECO:0000313" key="5">
    <source>
        <dbReference type="Proteomes" id="UP001235840"/>
    </source>
</evidence>
<dbReference type="PANTHER" id="PTHR36852:SF1">
    <property type="entry name" value="PROTEIN GVPL 2"/>
    <property type="match status" value="1"/>
</dbReference>
<evidence type="ECO:0000256" key="3">
    <source>
        <dbReference type="ARBA" id="ARBA00035643"/>
    </source>
</evidence>
<reference evidence="4 5" key="1">
    <citation type="submission" date="2023-07" db="EMBL/GenBank/DDBJ databases">
        <title>Genomic Encyclopedia of Type Strains, Phase IV (KMG-IV): sequencing the most valuable type-strain genomes for metagenomic binning, comparative biology and taxonomic classification.</title>
        <authorList>
            <person name="Goeker M."/>
        </authorList>
    </citation>
    <scope>NUCLEOTIDE SEQUENCE [LARGE SCALE GENOMIC DNA]</scope>
    <source>
        <strain evidence="4 5">DSM 12751</strain>
    </source>
</reference>
<sequence length="275" mass="32021">MSTFIYVYGLIPSQELEYISLPSFEGMDGVHAVYALPCDTITAVVCELDAGEYAEDVLQERMNTNLAWLQEKAMRHHEMLLALDRKYTLIPMKLFTIHKSKSSLELKIENVREEIGQLFAKLQNSQEWNVKIYCNDSMLRENVMQHDPVIAAKEEEISQLSPGRQFFEKKKLDQWVERHLEENKTQFCAQFHEELKRFALADTVKRNWSKEATGRQDNMSWNSVYLLQDERIDNFLTDIREKKASFAEDGWTIEVSGPWPAYHFAELSGKGELVT</sequence>
<gene>
    <name evidence="4" type="ORF">J2S11_002394</name>
</gene>
<evidence type="ECO:0000256" key="2">
    <source>
        <dbReference type="ARBA" id="ARBA00035108"/>
    </source>
</evidence>
<proteinExistence type="inferred from homology"/>
<accession>A0ABT9W072</accession>
<protein>
    <recommendedName>
        <fullName evidence="6">GvpL/GvpF family gas vesicle protein</fullName>
    </recommendedName>
</protein>
<evidence type="ECO:0000256" key="1">
    <source>
        <dbReference type="ARBA" id="ARBA00022987"/>
    </source>
</evidence>
<evidence type="ECO:0008006" key="6">
    <source>
        <dbReference type="Google" id="ProtNLM"/>
    </source>
</evidence>
<dbReference type="PANTHER" id="PTHR36852">
    <property type="entry name" value="PROTEIN GVPL 2"/>
    <property type="match status" value="1"/>
</dbReference>
<organism evidence="4 5">
    <name type="scientific">Caldalkalibacillus horti</name>
    <dbReference type="NCBI Taxonomy" id="77523"/>
    <lineage>
        <taxon>Bacteria</taxon>
        <taxon>Bacillati</taxon>
        <taxon>Bacillota</taxon>
        <taxon>Bacilli</taxon>
        <taxon>Bacillales</taxon>
        <taxon>Bacillaceae</taxon>
        <taxon>Caldalkalibacillus</taxon>
    </lineage>
</organism>
<dbReference type="InterPro" id="IPR009430">
    <property type="entry name" value="GvpL/GvpF"/>
</dbReference>
<keyword evidence="5" id="KW-1185">Reference proteome</keyword>